<dbReference type="PANTHER" id="PTHR11228:SF7">
    <property type="entry name" value="PQQA PEPTIDE CYCLASE"/>
    <property type="match status" value="1"/>
</dbReference>
<comment type="caution">
    <text evidence="6">The sequence shown here is derived from an EMBL/GenBank/DDBJ whole genome shotgun (WGS) entry which is preliminary data.</text>
</comment>
<dbReference type="RefSeq" id="WP_109214532.1">
    <property type="nucleotide sequence ID" value="NZ_JAQEGP010000029.1"/>
</dbReference>
<name>A0A2V1JSK4_EUBRA</name>
<dbReference type="Gene3D" id="3.20.20.70">
    <property type="entry name" value="Aldolase class I"/>
    <property type="match status" value="1"/>
</dbReference>
<keyword evidence="2" id="KW-0479">Metal-binding</keyword>
<evidence type="ECO:0000256" key="4">
    <source>
        <dbReference type="ARBA" id="ARBA00023014"/>
    </source>
</evidence>
<evidence type="ECO:0000256" key="1">
    <source>
        <dbReference type="ARBA" id="ARBA00022691"/>
    </source>
</evidence>
<protein>
    <submittedName>
        <fullName evidence="6">Radical SAM protein</fullName>
    </submittedName>
</protein>
<keyword evidence="7" id="KW-1185">Reference proteome</keyword>
<feature type="domain" description="Radical SAM core" evidence="5">
    <location>
        <begin position="12"/>
        <end position="168"/>
    </location>
</feature>
<dbReference type="InterPro" id="IPR058240">
    <property type="entry name" value="rSAM_sf"/>
</dbReference>
<keyword evidence="4" id="KW-0411">Iron-sulfur</keyword>
<keyword evidence="1" id="KW-0949">S-adenosyl-L-methionine</keyword>
<accession>A0A2V1JSK4</accession>
<dbReference type="SFLD" id="SFLDS00029">
    <property type="entry name" value="Radical_SAM"/>
    <property type="match status" value="1"/>
</dbReference>
<dbReference type="AlphaFoldDB" id="A0A2V1JSK4"/>
<dbReference type="InterPro" id="IPR050377">
    <property type="entry name" value="Radical_SAM_PqqE_MftC-like"/>
</dbReference>
<dbReference type="Pfam" id="PF04055">
    <property type="entry name" value="Radical_SAM"/>
    <property type="match status" value="1"/>
</dbReference>
<dbReference type="SUPFAM" id="SSF102114">
    <property type="entry name" value="Radical SAM enzymes"/>
    <property type="match status" value="1"/>
</dbReference>
<dbReference type="CDD" id="cd01335">
    <property type="entry name" value="Radical_SAM"/>
    <property type="match status" value="1"/>
</dbReference>
<dbReference type="GO" id="GO:0003824">
    <property type="term" value="F:catalytic activity"/>
    <property type="evidence" value="ECO:0007669"/>
    <property type="project" value="InterPro"/>
</dbReference>
<evidence type="ECO:0000259" key="5">
    <source>
        <dbReference type="Pfam" id="PF04055"/>
    </source>
</evidence>
<evidence type="ECO:0000256" key="3">
    <source>
        <dbReference type="ARBA" id="ARBA00023004"/>
    </source>
</evidence>
<dbReference type="SFLD" id="SFLDG01067">
    <property type="entry name" value="SPASM/twitch_domain_containing"/>
    <property type="match status" value="1"/>
</dbReference>
<reference evidence="6 7" key="1">
    <citation type="submission" date="2014-09" db="EMBL/GenBank/DDBJ databases">
        <title>Butyrate-producing bacteria isolated from human gut.</title>
        <authorList>
            <person name="Zhang Q."/>
            <person name="Zhao L."/>
        </authorList>
    </citation>
    <scope>NUCLEOTIDE SEQUENCE [LARGE SCALE GENOMIC DNA]</scope>
    <source>
        <strain evidence="6 7">21</strain>
    </source>
</reference>
<evidence type="ECO:0000313" key="7">
    <source>
        <dbReference type="Proteomes" id="UP000245288"/>
    </source>
</evidence>
<dbReference type="GO" id="GO:0046872">
    <property type="term" value="F:metal ion binding"/>
    <property type="evidence" value="ECO:0007669"/>
    <property type="project" value="UniProtKB-KW"/>
</dbReference>
<organism evidence="6 7">
    <name type="scientific">Eubacterium ramulus</name>
    <dbReference type="NCBI Taxonomy" id="39490"/>
    <lineage>
        <taxon>Bacteria</taxon>
        <taxon>Bacillati</taxon>
        <taxon>Bacillota</taxon>
        <taxon>Clostridia</taxon>
        <taxon>Eubacteriales</taxon>
        <taxon>Eubacteriaceae</taxon>
        <taxon>Eubacterium</taxon>
    </lineage>
</organism>
<proteinExistence type="predicted"/>
<dbReference type="InterPro" id="IPR007197">
    <property type="entry name" value="rSAM"/>
</dbReference>
<dbReference type="Proteomes" id="UP000245288">
    <property type="component" value="Unassembled WGS sequence"/>
</dbReference>
<sequence>MEIKRLLVINVPIKNCNLKCEYCYISALKENEKGAAKFLYTPEHVGKCLSKERLGGTCIINLTGGGETLIPKEMPQYIYQLLLQGHFLEVVTNGTLTSRFDEIAEFPRNLLEHLEFKFSFHYAELKKKGWIDRYFSNVKKMWEKGCSFTVELMPYDGLIDDIDEIINLCKSELGAACQITVGRNDLTEKKDLLTSMSRKEYESVWRKFDSTMFDFKLDIFQKKIDDFCYAGAWTLYVDLGTGAAKPCYGQLSNQNIFKNPEQPIIFNPVGKHCRQPYCYNGHAFLTLGVVPELETPTYADIRNRVCEDGREWLSKEVKDAFSQKLADNNEVWDEKKKNSYERKYPFIFFKTALYDWKEIYNKVIRKRKK</sequence>
<evidence type="ECO:0000313" key="6">
    <source>
        <dbReference type="EMBL" id="PWE87837.1"/>
    </source>
</evidence>
<keyword evidence="3" id="KW-0408">Iron</keyword>
<dbReference type="PANTHER" id="PTHR11228">
    <property type="entry name" value="RADICAL SAM DOMAIN PROTEIN"/>
    <property type="match status" value="1"/>
</dbReference>
<dbReference type="InterPro" id="IPR013785">
    <property type="entry name" value="Aldolase_TIM"/>
</dbReference>
<dbReference type="EMBL" id="JRFU01000012">
    <property type="protein sequence ID" value="PWE87837.1"/>
    <property type="molecule type" value="Genomic_DNA"/>
</dbReference>
<dbReference type="GO" id="GO:0051536">
    <property type="term" value="F:iron-sulfur cluster binding"/>
    <property type="evidence" value="ECO:0007669"/>
    <property type="project" value="UniProtKB-KW"/>
</dbReference>
<evidence type="ECO:0000256" key="2">
    <source>
        <dbReference type="ARBA" id="ARBA00022723"/>
    </source>
</evidence>
<dbReference type="OrthoDB" id="9813685at2"/>
<gene>
    <name evidence="6" type="ORF">LG34_01410</name>
</gene>